<dbReference type="OrthoDB" id="3515175at2759"/>
<feature type="region of interest" description="Disordered" evidence="1">
    <location>
        <begin position="697"/>
        <end position="720"/>
    </location>
</feature>
<dbReference type="EMBL" id="MLQL01000081">
    <property type="protein sequence ID" value="OQE10708.1"/>
    <property type="molecule type" value="Genomic_DNA"/>
</dbReference>
<feature type="region of interest" description="Disordered" evidence="1">
    <location>
        <begin position="789"/>
        <end position="809"/>
    </location>
</feature>
<dbReference type="STRING" id="254877.A0A1V6SA14"/>
<feature type="region of interest" description="Disordered" evidence="1">
    <location>
        <begin position="600"/>
        <end position="635"/>
    </location>
</feature>
<comment type="caution">
    <text evidence="2">The sequence shown here is derived from an EMBL/GenBank/DDBJ whole genome shotgun (WGS) entry which is preliminary data.</text>
</comment>
<accession>A0A1V6SA14</accession>
<dbReference type="Proteomes" id="UP000191342">
    <property type="component" value="Unassembled WGS sequence"/>
</dbReference>
<organism evidence="2 3">
    <name type="scientific">Penicillium flavigenum</name>
    <dbReference type="NCBI Taxonomy" id="254877"/>
    <lineage>
        <taxon>Eukaryota</taxon>
        <taxon>Fungi</taxon>
        <taxon>Dikarya</taxon>
        <taxon>Ascomycota</taxon>
        <taxon>Pezizomycotina</taxon>
        <taxon>Eurotiomycetes</taxon>
        <taxon>Eurotiomycetidae</taxon>
        <taxon>Eurotiales</taxon>
        <taxon>Aspergillaceae</taxon>
        <taxon>Penicillium</taxon>
    </lineage>
</organism>
<feature type="region of interest" description="Disordered" evidence="1">
    <location>
        <begin position="90"/>
        <end position="109"/>
    </location>
</feature>
<reference evidence="3" key="1">
    <citation type="journal article" date="2017" name="Nat. Microbiol.">
        <title>Global analysis of biosynthetic gene clusters reveals vast potential of secondary metabolite production in Penicillium species.</title>
        <authorList>
            <person name="Nielsen J.C."/>
            <person name="Grijseels S."/>
            <person name="Prigent S."/>
            <person name="Ji B."/>
            <person name="Dainat J."/>
            <person name="Nielsen K.F."/>
            <person name="Frisvad J.C."/>
            <person name="Workman M."/>
            <person name="Nielsen J."/>
        </authorList>
    </citation>
    <scope>NUCLEOTIDE SEQUENCE [LARGE SCALE GENOMIC DNA]</scope>
    <source>
        <strain evidence="3">IBT 14082</strain>
    </source>
</reference>
<gene>
    <name evidence="2" type="ORF">PENFLA_c081G08388</name>
</gene>
<keyword evidence="3" id="KW-1185">Reference proteome</keyword>
<protein>
    <submittedName>
        <fullName evidence="2">Uncharacterized protein</fullName>
    </submittedName>
</protein>
<sequence length="833" mass="92854">MLGYTTLYSRTPRSFLFAVVANVGPGGASRSLAVAYRQHHDEYNSQISWGRVHCMVTDILALTEIFSDPANRAPLEAERALAEDWYRRSQGDEPPIHERPSVPDTAQPPFVPWYKRREPGQQQPPLPWRDDTPSKFPFTATCVLLALLRDTRDNRTRPGDVQFQPLSTLFRADCTEYGLVILDISDLDSGAKYGIVAFPMNYMAEVEYRGEMIGWDPVEDSQPEKEPDIVLESPRPRELLSISQWVSKYYYWSGLEEASCILKLEERPLADAVALDYFRHSKIATQAPPDMVGYTIVDQPPQNDPVGMVRTIDNLLVLTQEPASGPLEKEALAKLQVLAQFREQLRQRLKEVPERLGSSQISSNMLRVAYAGCRHLNWVVFGNLPPRVIAAAIASDELQGASALSLCVNVFQLVGDEEDGESDLSDLAAALAQSTALQQLCFLQQPDRNSDDASAYLCSQLLRLWPRTSGEDLESLRLRTIHSTSALLNGLRGREFRAISSTTNLGSSFTSGAQVFPMIHLFTFVSPQREDVRDAAADHHVVHPARPGYSGYYPIDKTGLNAEGFAIRFLVYLRSLGPDSDPDKAILRVAYHGAFSSLASIDEDDDNNNNNDPPSPPRGPLPRPPPLQSWPDQLGVRPIPAGFVDELAPDDPSRVRLREIPPGSWVVLMDRRDRRGRFSDDGAFLQYSFIRIRRPSPETAPKQQQHEQQEQQRPAPVSSSVEVVGGLTDFLRETVPETHIATWVKRLEEVERDLVSALTRPSPPSTPSSMEFSPGVNPIDEVLRRLTSAATEGSADNAPPETDLSTGEVERERCIGVRVMAESRVHTLLDQLL</sequence>
<evidence type="ECO:0000313" key="2">
    <source>
        <dbReference type="EMBL" id="OQE10708.1"/>
    </source>
</evidence>
<feature type="compositionally biased region" description="Pro residues" evidence="1">
    <location>
        <begin position="613"/>
        <end position="628"/>
    </location>
</feature>
<proteinExistence type="predicted"/>
<dbReference type="AlphaFoldDB" id="A0A1V6SA14"/>
<name>A0A1V6SA14_9EURO</name>
<evidence type="ECO:0000256" key="1">
    <source>
        <dbReference type="SAM" id="MobiDB-lite"/>
    </source>
</evidence>
<evidence type="ECO:0000313" key="3">
    <source>
        <dbReference type="Proteomes" id="UP000191342"/>
    </source>
</evidence>
<feature type="compositionally biased region" description="Basic and acidic residues" evidence="1">
    <location>
        <begin position="90"/>
        <end position="101"/>
    </location>
</feature>